<dbReference type="AlphaFoldDB" id="A0A2W2B434"/>
<dbReference type="OrthoDB" id="9811934at2"/>
<protein>
    <recommendedName>
        <fullName evidence="1">Secretion system C-terminal sorting domain-containing protein</fullName>
    </recommendedName>
</protein>
<comment type="caution">
    <text evidence="2">The sequence shown here is derived from an EMBL/GenBank/DDBJ whole genome shotgun (WGS) entry which is preliminary data.</text>
</comment>
<dbReference type="Pfam" id="PF18962">
    <property type="entry name" value="Por_Secre_tail"/>
    <property type="match status" value="1"/>
</dbReference>
<keyword evidence="3" id="KW-1185">Reference proteome</keyword>
<dbReference type="EMBL" id="QKTW01000027">
    <property type="protein sequence ID" value="PZF71009.1"/>
    <property type="molecule type" value="Genomic_DNA"/>
</dbReference>
<dbReference type="InterPro" id="IPR026444">
    <property type="entry name" value="Secre_tail"/>
</dbReference>
<dbReference type="PANTHER" id="PTHR42754">
    <property type="entry name" value="ENDOGLUCANASE"/>
    <property type="match status" value="1"/>
</dbReference>
<dbReference type="Proteomes" id="UP000248745">
    <property type="component" value="Unassembled WGS sequence"/>
</dbReference>
<dbReference type="NCBIfam" id="TIGR04183">
    <property type="entry name" value="Por_Secre_tail"/>
    <property type="match status" value="1"/>
</dbReference>
<feature type="domain" description="Secretion system C-terminal sorting" evidence="1">
    <location>
        <begin position="462"/>
        <end position="534"/>
    </location>
</feature>
<name>A0A2W2B434_9BACT</name>
<proteinExistence type="predicted"/>
<evidence type="ECO:0000313" key="2">
    <source>
        <dbReference type="EMBL" id="PZF71009.1"/>
    </source>
</evidence>
<accession>A0A2W2B434</accession>
<reference evidence="2 3" key="1">
    <citation type="submission" date="2018-06" db="EMBL/GenBank/DDBJ databases">
        <title>Mucibacter soli gen. nov., sp. nov., a new member of the family Chitinophagaceae producing mucin.</title>
        <authorList>
            <person name="Kim M.-K."/>
            <person name="Park S."/>
            <person name="Kim T.-S."/>
            <person name="Joung Y."/>
            <person name="Han J.-H."/>
            <person name="Kim S.B."/>
        </authorList>
    </citation>
    <scope>NUCLEOTIDE SEQUENCE [LARGE SCALE GENOMIC DNA]</scope>
    <source>
        <strain evidence="2 3">R1-15</strain>
    </source>
</reference>
<evidence type="ECO:0000259" key="1">
    <source>
        <dbReference type="Pfam" id="PF18962"/>
    </source>
</evidence>
<dbReference type="InterPro" id="IPR011047">
    <property type="entry name" value="Quinoprotein_ADH-like_sf"/>
</dbReference>
<dbReference type="SUPFAM" id="SSF50998">
    <property type="entry name" value="Quinoprotein alcohol dehydrogenase-like"/>
    <property type="match status" value="1"/>
</dbReference>
<sequence>MCINLISNLFDMTLKTFTLSIAASLSLLSFGNSKTNAQALPIAWQKVIGCSGNETPRSFIVDDQGDYIVAGSASDSCEFTGPLTSLNSAWIIKLDSGGNKIWSAAPGGFGTHAFNKVRQTPDGGYIAVGFGAPGTAQDYDFWIVKFERNGNMLWEKYYGSSAADWASDVVATEDGFMIAGIAGHSGNVPDDGDVTGYKGLGSDGWVIKLDTLGNLLWEKTYGSSMSDGLTSILQTTDSNFVVTGTVSAMDSDVVTPLHGGNGAWLVKINPTGQILWSKTYGGSGSQSIYSVLQTPDGGYLLGASTNSNDFDVSVNYGNYDMWAIRTDDTGKIIWQKSYGGNNADNFVSFTKSMEGGYLLIGASSSTDVANTTNHGALDAFAIKVDDNGVVEWNQMYGGSASETPCDIHQLSDSSYLAVSASNSSDGDVPVNYGANDAWLMRLGNKIINTGVSNLNKEFGIRVYPTMAQDIVTVEAAYDISKATVQLFDLSGKKISLPMTKTGRQFVLQTGSLASGMYFVNVRTGREERTFKIVIN</sequence>
<gene>
    <name evidence="2" type="ORF">DN068_20105</name>
</gene>
<dbReference type="PANTHER" id="PTHR42754:SF1">
    <property type="entry name" value="LIPOPROTEIN"/>
    <property type="match status" value="1"/>
</dbReference>
<evidence type="ECO:0000313" key="3">
    <source>
        <dbReference type="Proteomes" id="UP000248745"/>
    </source>
</evidence>
<organism evidence="2 3">
    <name type="scientific">Taibaiella soli</name>
    <dbReference type="NCBI Taxonomy" id="1649169"/>
    <lineage>
        <taxon>Bacteria</taxon>
        <taxon>Pseudomonadati</taxon>
        <taxon>Bacteroidota</taxon>
        <taxon>Chitinophagia</taxon>
        <taxon>Chitinophagales</taxon>
        <taxon>Chitinophagaceae</taxon>
        <taxon>Taibaiella</taxon>
    </lineage>
</organism>